<dbReference type="SUPFAM" id="SSF52540">
    <property type="entry name" value="P-loop containing nucleoside triphosphate hydrolases"/>
    <property type="match status" value="1"/>
</dbReference>
<dbReference type="EMBL" id="JAUTBF010000001">
    <property type="protein sequence ID" value="MDQ1124031.1"/>
    <property type="molecule type" value="Genomic_DNA"/>
</dbReference>
<feature type="region of interest" description="Disordered" evidence="1">
    <location>
        <begin position="43"/>
        <end position="65"/>
    </location>
</feature>
<evidence type="ECO:0000256" key="1">
    <source>
        <dbReference type="SAM" id="MobiDB-lite"/>
    </source>
</evidence>
<accession>A0ABU0TWJ2</accession>
<dbReference type="Gene3D" id="3.40.50.300">
    <property type="entry name" value="P-loop containing nucleotide triphosphate hydrolases"/>
    <property type="match status" value="1"/>
</dbReference>
<gene>
    <name evidence="2" type="ORF">QE412_002604</name>
</gene>
<evidence type="ECO:0000313" key="3">
    <source>
        <dbReference type="Proteomes" id="UP001226691"/>
    </source>
</evidence>
<dbReference type="Proteomes" id="UP001226691">
    <property type="component" value="Unassembled WGS sequence"/>
</dbReference>
<dbReference type="InterPro" id="IPR027417">
    <property type="entry name" value="P-loop_NTPase"/>
</dbReference>
<organism evidence="2 3">
    <name type="scientific">Microbacterium trichothecenolyticum</name>
    <name type="common">Aureobacterium trichothecenolyticum</name>
    <dbReference type="NCBI Taxonomy" id="69370"/>
    <lineage>
        <taxon>Bacteria</taxon>
        <taxon>Bacillati</taxon>
        <taxon>Actinomycetota</taxon>
        <taxon>Actinomycetes</taxon>
        <taxon>Micrococcales</taxon>
        <taxon>Microbacteriaceae</taxon>
        <taxon>Microbacterium</taxon>
    </lineage>
</organism>
<sequence length="65" mass="6990">MQAESSALTLADVGGMEQVKERLTASFMAPLRNPELRRLCGKHPRGGLLLYRPPGSGKTTPSGRP</sequence>
<evidence type="ECO:0000313" key="2">
    <source>
        <dbReference type="EMBL" id="MDQ1124031.1"/>
    </source>
</evidence>
<reference evidence="2 3" key="1">
    <citation type="submission" date="2023-07" db="EMBL/GenBank/DDBJ databases">
        <title>Functional and genomic diversity of the sorghum phyllosphere microbiome.</title>
        <authorList>
            <person name="Shade A."/>
        </authorList>
    </citation>
    <scope>NUCLEOTIDE SEQUENCE [LARGE SCALE GENOMIC DNA]</scope>
    <source>
        <strain evidence="2 3">SORGH_AS_1207</strain>
    </source>
</reference>
<dbReference type="RefSeq" id="WP_307484411.1">
    <property type="nucleotide sequence ID" value="NZ_JAUTBF010000001.1"/>
</dbReference>
<protein>
    <submittedName>
        <fullName evidence="2">SpoVK/Ycf46/Vps4 family AAA+-type ATPase</fullName>
    </submittedName>
</protein>
<proteinExistence type="predicted"/>
<comment type="caution">
    <text evidence="2">The sequence shown here is derived from an EMBL/GenBank/DDBJ whole genome shotgun (WGS) entry which is preliminary data.</text>
</comment>
<keyword evidence="3" id="KW-1185">Reference proteome</keyword>
<name>A0ABU0TWJ2_MICTR</name>